<gene>
    <name evidence="2" type="primary">OLA.13614</name>
</gene>
<name>A0A1A7WAF2_9TELE</name>
<dbReference type="AlphaFoldDB" id="A0A1A7WAF2"/>
<reference evidence="2" key="1">
    <citation type="submission" date="2016-05" db="EMBL/GenBank/DDBJ databases">
        <authorList>
            <person name="Lavstsen T."/>
            <person name="Jespersen J.S."/>
        </authorList>
    </citation>
    <scope>NUCLEOTIDE SEQUENCE</scope>
    <source>
        <tissue evidence="2">Brain</tissue>
    </source>
</reference>
<evidence type="ECO:0000313" key="2">
    <source>
        <dbReference type="EMBL" id="SBP02506.1"/>
    </source>
</evidence>
<accession>A0A1A7WAF2</accession>
<feature type="region of interest" description="Disordered" evidence="1">
    <location>
        <begin position="1"/>
        <end position="39"/>
    </location>
</feature>
<evidence type="ECO:0000256" key="1">
    <source>
        <dbReference type="SAM" id="MobiDB-lite"/>
    </source>
</evidence>
<proteinExistence type="predicted"/>
<protein>
    <submittedName>
        <fullName evidence="2">Uncharacterized protein</fullName>
    </submittedName>
</protein>
<sequence length="39" mass="4283">MMVLNLHVDPGVPEDSSIREGDSRRTDTETVDGLLGELK</sequence>
<feature type="compositionally biased region" description="Basic and acidic residues" evidence="1">
    <location>
        <begin position="16"/>
        <end position="28"/>
    </location>
</feature>
<reference evidence="2" key="2">
    <citation type="submission" date="2016-06" db="EMBL/GenBank/DDBJ databases">
        <title>The genome of a short-lived fish provides insights into sex chromosome evolution and the genetic control of aging.</title>
        <authorList>
            <person name="Reichwald K."/>
            <person name="Felder M."/>
            <person name="Petzold A."/>
            <person name="Koch P."/>
            <person name="Groth M."/>
            <person name="Platzer M."/>
        </authorList>
    </citation>
    <scope>NUCLEOTIDE SEQUENCE</scope>
    <source>
        <tissue evidence="2">Brain</tissue>
    </source>
</reference>
<feature type="non-terminal residue" evidence="2">
    <location>
        <position position="39"/>
    </location>
</feature>
<organism evidence="2">
    <name type="scientific">Iconisemion striatum</name>
    <dbReference type="NCBI Taxonomy" id="60296"/>
    <lineage>
        <taxon>Eukaryota</taxon>
        <taxon>Metazoa</taxon>
        <taxon>Chordata</taxon>
        <taxon>Craniata</taxon>
        <taxon>Vertebrata</taxon>
        <taxon>Euteleostomi</taxon>
        <taxon>Actinopterygii</taxon>
        <taxon>Neopterygii</taxon>
        <taxon>Teleostei</taxon>
        <taxon>Neoteleostei</taxon>
        <taxon>Acanthomorphata</taxon>
        <taxon>Ovalentaria</taxon>
        <taxon>Atherinomorphae</taxon>
        <taxon>Cyprinodontiformes</taxon>
        <taxon>Nothobranchiidae</taxon>
        <taxon>Iconisemion</taxon>
    </lineage>
</organism>
<dbReference type="EMBL" id="HADW01001106">
    <property type="protein sequence ID" value="SBP02506.1"/>
    <property type="molecule type" value="Transcribed_RNA"/>
</dbReference>